<comment type="pathway">
    <text evidence="3">Sphingolipid metabolism.</text>
</comment>
<evidence type="ECO:0000256" key="4">
    <source>
        <dbReference type="ARBA" id="ARBA00006335"/>
    </source>
</evidence>
<feature type="transmembrane region" description="Helical" evidence="13">
    <location>
        <begin position="388"/>
        <end position="408"/>
    </location>
</feature>
<name>A0A250WRC0_9CHLO</name>
<dbReference type="InterPro" id="IPR038772">
    <property type="entry name" value="Sph/SMPD2-like"/>
</dbReference>
<keyword evidence="16" id="KW-1185">Reference proteome</keyword>
<evidence type="ECO:0000256" key="1">
    <source>
        <dbReference type="ARBA" id="ARBA00004141"/>
    </source>
</evidence>
<dbReference type="GO" id="GO:0046872">
    <property type="term" value="F:metal ion binding"/>
    <property type="evidence" value="ECO:0007669"/>
    <property type="project" value="UniProtKB-KW"/>
</dbReference>
<dbReference type="SUPFAM" id="SSF56219">
    <property type="entry name" value="DNase I-like"/>
    <property type="match status" value="1"/>
</dbReference>
<dbReference type="GO" id="GO:0004767">
    <property type="term" value="F:sphingomyelin phosphodiesterase activity"/>
    <property type="evidence" value="ECO:0007669"/>
    <property type="project" value="InterPro"/>
</dbReference>
<dbReference type="GO" id="GO:0006665">
    <property type="term" value="P:sphingolipid metabolic process"/>
    <property type="evidence" value="ECO:0007669"/>
    <property type="project" value="UniProtKB-KW"/>
</dbReference>
<dbReference type="GO" id="GO:0016020">
    <property type="term" value="C:membrane"/>
    <property type="evidence" value="ECO:0007669"/>
    <property type="project" value="UniProtKB-SubCell"/>
</dbReference>
<keyword evidence="7" id="KW-0378">Hydrolase</keyword>
<keyword evidence="6" id="KW-0479">Metal-binding</keyword>
<evidence type="ECO:0000256" key="5">
    <source>
        <dbReference type="ARBA" id="ARBA00022692"/>
    </source>
</evidence>
<dbReference type="PANTHER" id="PTHR16320">
    <property type="entry name" value="SPHINGOMYELINASE FAMILY MEMBER"/>
    <property type="match status" value="1"/>
</dbReference>
<evidence type="ECO:0000256" key="3">
    <source>
        <dbReference type="ARBA" id="ARBA00004991"/>
    </source>
</evidence>
<dbReference type="Proteomes" id="UP000232323">
    <property type="component" value="Unassembled WGS sequence"/>
</dbReference>
<evidence type="ECO:0000313" key="16">
    <source>
        <dbReference type="Proteomes" id="UP000232323"/>
    </source>
</evidence>
<accession>A0A250WRC0</accession>
<dbReference type="InterPro" id="IPR005135">
    <property type="entry name" value="Endo/exonuclease/phosphatase"/>
</dbReference>
<comment type="caution">
    <text evidence="15">The sequence shown here is derived from an EMBL/GenBank/DDBJ whole genome shotgun (WGS) entry which is preliminary data.</text>
</comment>
<protein>
    <recommendedName>
        <fullName evidence="14">Endonuclease/exonuclease/phosphatase domain-containing protein</fullName>
    </recommendedName>
</protein>
<evidence type="ECO:0000256" key="11">
    <source>
        <dbReference type="ARBA" id="ARBA00023098"/>
    </source>
</evidence>
<evidence type="ECO:0000256" key="13">
    <source>
        <dbReference type="SAM" id="Phobius"/>
    </source>
</evidence>
<organism evidence="15 16">
    <name type="scientific">Chlamydomonas eustigma</name>
    <dbReference type="NCBI Taxonomy" id="1157962"/>
    <lineage>
        <taxon>Eukaryota</taxon>
        <taxon>Viridiplantae</taxon>
        <taxon>Chlorophyta</taxon>
        <taxon>core chlorophytes</taxon>
        <taxon>Chlorophyceae</taxon>
        <taxon>CS clade</taxon>
        <taxon>Chlamydomonadales</taxon>
        <taxon>Chlamydomonadaceae</taxon>
        <taxon>Chlamydomonas</taxon>
    </lineage>
</organism>
<evidence type="ECO:0000259" key="14">
    <source>
        <dbReference type="Pfam" id="PF03372"/>
    </source>
</evidence>
<proteinExistence type="inferred from homology"/>
<dbReference type="Gene3D" id="3.60.10.10">
    <property type="entry name" value="Endonuclease/exonuclease/phosphatase"/>
    <property type="match status" value="1"/>
</dbReference>
<keyword evidence="9" id="KW-0746">Sphingolipid metabolism</keyword>
<keyword evidence="8" id="KW-0460">Magnesium</keyword>
<feature type="transmembrane region" description="Helical" evidence="13">
    <location>
        <begin position="455"/>
        <end position="473"/>
    </location>
</feature>
<comment type="similarity">
    <text evidence="4">Belongs to the neutral sphingomyelinase family.</text>
</comment>
<evidence type="ECO:0000256" key="9">
    <source>
        <dbReference type="ARBA" id="ARBA00022919"/>
    </source>
</evidence>
<dbReference type="EMBL" id="BEGY01000003">
    <property type="protein sequence ID" value="GAX73341.1"/>
    <property type="molecule type" value="Genomic_DNA"/>
</dbReference>
<reference evidence="15 16" key="1">
    <citation type="submission" date="2017-08" db="EMBL/GenBank/DDBJ databases">
        <title>Acidophilic green algal genome provides insights into adaptation to an acidic environment.</title>
        <authorList>
            <person name="Hirooka S."/>
            <person name="Hirose Y."/>
            <person name="Kanesaki Y."/>
            <person name="Higuchi S."/>
            <person name="Fujiwara T."/>
            <person name="Onuma R."/>
            <person name="Era A."/>
            <person name="Ohbayashi R."/>
            <person name="Uzuka A."/>
            <person name="Nozaki H."/>
            <person name="Yoshikawa H."/>
            <person name="Miyagishima S.Y."/>
        </authorList>
    </citation>
    <scope>NUCLEOTIDE SEQUENCE [LARGE SCALE GENOMIC DNA]</scope>
    <source>
        <strain evidence="15 16">NIES-2499</strain>
    </source>
</reference>
<dbReference type="Pfam" id="PF03372">
    <property type="entry name" value="Exo_endo_phos"/>
    <property type="match status" value="1"/>
</dbReference>
<comment type="pathway">
    <text evidence="2">Lipid metabolism; sphingolipid metabolism.</text>
</comment>
<keyword evidence="10 13" id="KW-1133">Transmembrane helix</keyword>
<evidence type="ECO:0000256" key="7">
    <source>
        <dbReference type="ARBA" id="ARBA00022801"/>
    </source>
</evidence>
<feature type="domain" description="Endonuclease/exonuclease/phosphatase" evidence="14">
    <location>
        <begin position="15"/>
        <end position="314"/>
    </location>
</feature>
<dbReference type="STRING" id="1157962.A0A250WRC0"/>
<keyword evidence="11" id="KW-0443">Lipid metabolism</keyword>
<evidence type="ECO:0000313" key="15">
    <source>
        <dbReference type="EMBL" id="GAX73341.1"/>
    </source>
</evidence>
<dbReference type="AlphaFoldDB" id="A0A250WRC0"/>
<gene>
    <name evidence="15" type="ORF">CEUSTIGMA_g794.t1</name>
</gene>
<evidence type="ECO:0000256" key="8">
    <source>
        <dbReference type="ARBA" id="ARBA00022842"/>
    </source>
</evidence>
<evidence type="ECO:0000256" key="6">
    <source>
        <dbReference type="ARBA" id="ARBA00022723"/>
    </source>
</evidence>
<keyword evidence="5 13" id="KW-0812">Transmembrane</keyword>
<sequence>MPSTTAKSVNSVSVLTLNCWGLWLVSKDRKKRTMQLGEYLSRSFDLDIVALQEVWVEEDVELLTKCGREAGLCFPMHFKSGIFGSGLLTLSRWPILESSFHQYSAAGDPLAIACGDYLAAKGFGWVRLASPIGPLDVFNTHTHANYSHKVKGNKEKMTHSKDDGSLPLEGLASASMEVNAATTINCHIPADSFAPYRISQMWELVQGMHHISKVGNVGVILAGDLNSKPDSLEHVLLRTLLPELRDSWLEHHSEPSMKSGTNSGEGFTCRGPGCTYKSTRQVPERIDYVLSTLKPVMCRVCLQRSPLGISYSDHFAVQTVLSCTSELGRKEGDQEVHGGSNKVSRKTANRTMISPLSVQMVGEQMMIMECLKIVEFGAVRCATARSRALMTAVMAFVTMLICLALLNINTCSQSCTSALAGACRDIEWSRSFFSNPFEPRSCSEMSSALQAAGQHALGLLLMILSAFWMLLLLKGQVADSANERALSMSAAQLRLLLNKVG</sequence>
<evidence type="ECO:0000256" key="10">
    <source>
        <dbReference type="ARBA" id="ARBA00022989"/>
    </source>
</evidence>
<dbReference type="PANTHER" id="PTHR16320:SF24">
    <property type="entry name" value="PHOSPHODIESTERASE, PUTATIVE-RELATED"/>
    <property type="match status" value="1"/>
</dbReference>
<keyword evidence="12 13" id="KW-0472">Membrane</keyword>
<comment type="subcellular location">
    <subcellularLocation>
        <location evidence="1">Membrane</location>
        <topology evidence="1">Multi-pass membrane protein</topology>
    </subcellularLocation>
</comment>
<evidence type="ECO:0000256" key="2">
    <source>
        <dbReference type="ARBA" id="ARBA00004760"/>
    </source>
</evidence>
<dbReference type="InterPro" id="IPR036691">
    <property type="entry name" value="Endo/exonu/phosph_ase_sf"/>
</dbReference>
<evidence type="ECO:0000256" key="12">
    <source>
        <dbReference type="ARBA" id="ARBA00023136"/>
    </source>
</evidence>
<dbReference type="OrthoDB" id="387657at2759"/>